<keyword evidence="1" id="KW-1133">Transmembrane helix</keyword>
<comment type="caution">
    <text evidence="2">The sequence shown here is derived from an EMBL/GenBank/DDBJ whole genome shotgun (WGS) entry which is preliminary data.</text>
</comment>
<reference evidence="2 3" key="1">
    <citation type="submission" date="2019-03" db="EMBL/GenBank/DDBJ databases">
        <title>Single cell metagenomics reveals metabolic interactions within the superorganism composed of flagellate Streblomastix strix and complex community of Bacteroidetes bacteria on its surface.</title>
        <authorList>
            <person name="Treitli S.C."/>
            <person name="Kolisko M."/>
            <person name="Husnik F."/>
            <person name="Keeling P."/>
            <person name="Hampl V."/>
        </authorList>
    </citation>
    <scope>NUCLEOTIDE SEQUENCE [LARGE SCALE GENOMIC DNA]</scope>
    <source>
        <strain evidence="2">ST1C</strain>
    </source>
</reference>
<evidence type="ECO:0000313" key="2">
    <source>
        <dbReference type="EMBL" id="KAA6397369.1"/>
    </source>
</evidence>
<accession>A0A5J4WTB9</accession>
<feature type="transmembrane region" description="Helical" evidence="1">
    <location>
        <begin position="41"/>
        <end position="65"/>
    </location>
</feature>
<dbReference type="EMBL" id="SNRW01001196">
    <property type="protein sequence ID" value="KAA6397369.1"/>
    <property type="molecule type" value="Genomic_DNA"/>
</dbReference>
<keyword evidence="1" id="KW-0472">Membrane</keyword>
<gene>
    <name evidence="2" type="ORF">EZS28_007102</name>
</gene>
<protein>
    <submittedName>
        <fullName evidence="2">Uncharacterized protein</fullName>
    </submittedName>
</protein>
<keyword evidence="1" id="KW-0812">Transmembrane</keyword>
<proteinExistence type="predicted"/>
<dbReference type="Proteomes" id="UP000324800">
    <property type="component" value="Unassembled WGS sequence"/>
</dbReference>
<organism evidence="2 3">
    <name type="scientific">Streblomastix strix</name>
    <dbReference type="NCBI Taxonomy" id="222440"/>
    <lineage>
        <taxon>Eukaryota</taxon>
        <taxon>Metamonada</taxon>
        <taxon>Preaxostyla</taxon>
        <taxon>Oxymonadida</taxon>
        <taxon>Streblomastigidae</taxon>
        <taxon>Streblomastix</taxon>
    </lineage>
</organism>
<evidence type="ECO:0000256" key="1">
    <source>
        <dbReference type="SAM" id="Phobius"/>
    </source>
</evidence>
<sequence length="178" mass="20043">MILAVRLSYVFCCSSQTQERTGQAPQNYVLAGIYSVRRCQVVVVTIWGFLSGTCVCIALLIAFYVETQGGSIRFIQFGSSSESVQELLLYKQLCKKICLSLAISKIFTRGVYILPSGLDGYLSKPIPKGSNPYLRWIIVLQNLSLLSVARLPKVVFYRLCPIQFRIYTLIKLCPHECQ</sequence>
<evidence type="ECO:0000313" key="3">
    <source>
        <dbReference type="Proteomes" id="UP000324800"/>
    </source>
</evidence>
<dbReference type="AlphaFoldDB" id="A0A5J4WTB9"/>
<name>A0A5J4WTB9_9EUKA</name>